<dbReference type="Gene3D" id="3.40.50.1980">
    <property type="entry name" value="Nitrogenase molybdenum iron protein domain"/>
    <property type="match status" value="2"/>
</dbReference>
<dbReference type="InterPro" id="IPR050492">
    <property type="entry name" value="Bact_metal-bind_prot9"/>
</dbReference>
<dbReference type="OrthoDB" id="7346865at2"/>
<organism evidence="7 8">
    <name type="scientific">Halospina denitrificans</name>
    <dbReference type="NCBI Taxonomy" id="332522"/>
    <lineage>
        <taxon>Bacteria</taxon>
        <taxon>Pseudomonadati</taxon>
        <taxon>Pseudomonadota</taxon>
        <taxon>Gammaproteobacteria</taxon>
        <taxon>Halospina</taxon>
    </lineage>
</organism>
<dbReference type="GO" id="GO:0006829">
    <property type="term" value="P:zinc ion transport"/>
    <property type="evidence" value="ECO:0007669"/>
    <property type="project" value="UniProtKB-KW"/>
</dbReference>
<dbReference type="Proteomes" id="UP000295830">
    <property type="component" value="Unassembled WGS sequence"/>
</dbReference>
<sequence length="286" mass="32279">MIRSLGALILLMMLSFPAQAGQPTIVTSIHPLALVVKELVGDDARVSALIPANVSPHHYSMKPSERRRLQNAHRFIWLGPAKEPFLEGTLDDPDLERRSLALDRGDATAAHNHDTAQEDPHIWLNPDEVRAMLPPIVDSLAQLEGLRRPQLEENRQQFLERLAAAEDRIRKRLDKLPAMDVFTYHGAFHHFAEHFDIRIAGTLTANPEQNPGARHLAELQDKLNNARSPCIMTEPQFSRNWWEGLNIDQPMSVSHWDPMGTEVEIRQGGYTRFLDQLADALVNCGP</sequence>
<evidence type="ECO:0000256" key="6">
    <source>
        <dbReference type="SAM" id="SignalP"/>
    </source>
</evidence>
<name>A0A4R7JML8_9GAMM</name>
<gene>
    <name evidence="7" type="ORF">DES49_2259</name>
</gene>
<evidence type="ECO:0000256" key="3">
    <source>
        <dbReference type="ARBA" id="ARBA00022448"/>
    </source>
</evidence>
<evidence type="ECO:0000256" key="2">
    <source>
        <dbReference type="ARBA" id="ARBA00015915"/>
    </source>
</evidence>
<comment type="similarity">
    <text evidence="1">Belongs to the bacterial solute-binding protein 9 family.</text>
</comment>
<dbReference type="PANTHER" id="PTHR42953">
    <property type="entry name" value="HIGH-AFFINITY ZINC UPTAKE SYSTEM PROTEIN ZNUA-RELATED"/>
    <property type="match status" value="1"/>
</dbReference>
<keyword evidence="8" id="KW-1185">Reference proteome</keyword>
<dbReference type="InterPro" id="IPR006127">
    <property type="entry name" value="ZnuA-like"/>
</dbReference>
<dbReference type="PANTHER" id="PTHR42953:SF3">
    <property type="entry name" value="HIGH-AFFINITY ZINC UPTAKE SYSTEM PROTEIN ZNUA"/>
    <property type="match status" value="1"/>
</dbReference>
<keyword evidence="5" id="KW-0862">Zinc</keyword>
<evidence type="ECO:0000313" key="7">
    <source>
        <dbReference type="EMBL" id="TDT39341.1"/>
    </source>
</evidence>
<evidence type="ECO:0000256" key="1">
    <source>
        <dbReference type="ARBA" id="ARBA00011028"/>
    </source>
</evidence>
<keyword evidence="5" id="KW-0864">Zinc transport</keyword>
<keyword evidence="5" id="KW-0406">Ion transport</keyword>
<evidence type="ECO:0000256" key="5">
    <source>
        <dbReference type="ARBA" id="ARBA00022906"/>
    </source>
</evidence>
<dbReference type="AlphaFoldDB" id="A0A4R7JML8"/>
<evidence type="ECO:0000256" key="4">
    <source>
        <dbReference type="ARBA" id="ARBA00022729"/>
    </source>
</evidence>
<feature type="signal peptide" evidence="6">
    <location>
        <begin position="1"/>
        <end position="20"/>
    </location>
</feature>
<accession>A0A4R7JML8</accession>
<keyword evidence="3" id="KW-0813">Transport</keyword>
<keyword evidence="4 6" id="KW-0732">Signal</keyword>
<dbReference type="SUPFAM" id="SSF53807">
    <property type="entry name" value="Helical backbone' metal receptor"/>
    <property type="match status" value="1"/>
</dbReference>
<comment type="caution">
    <text evidence="7">The sequence shown here is derived from an EMBL/GenBank/DDBJ whole genome shotgun (WGS) entry which is preliminary data.</text>
</comment>
<dbReference type="Pfam" id="PF01297">
    <property type="entry name" value="ZnuA"/>
    <property type="match status" value="1"/>
</dbReference>
<proteinExistence type="inferred from homology"/>
<reference evidence="7 8" key="1">
    <citation type="submission" date="2019-03" db="EMBL/GenBank/DDBJ databases">
        <title>Genomic Encyclopedia of Type Strains, Phase IV (KMG-IV): sequencing the most valuable type-strain genomes for metagenomic binning, comparative biology and taxonomic classification.</title>
        <authorList>
            <person name="Goeker M."/>
        </authorList>
    </citation>
    <scope>NUCLEOTIDE SEQUENCE [LARGE SCALE GENOMIC DNA]</scope>
    <source>
        <strain evidence="7 8">DSM 15505</strain>
    </source>
</reference>
<dbReference type="RefSeq" id="WP_133736515.1">
    <property type="nucleotide sequence ID" value="NZ_SOAX01000005.1"/>
</dbReference>
<dbReference type="EMBL" id="SOAX01000005">
    <property type="protein sequence ID" value="TDT39341.1"/>
    <property type="molecule type" value="Genomic_DNA"/>
</dbReference>
<dbReference type="GO" id="GO:0046872">
    <property type="term" value="F:metal ion binding"/>
    <property type="evidence" value="ECO:0007669"/>
    <property type="project" value="InterPro"/>
</dbReference>
<feature type="chain" id="PRO_5020906995" description="High-affinity zinc uptake system protein ZnuA" evidence="6">
    <location>
        <begin position="21"/>
        <end position="286"/>
    </location>
</feature>
<evidence type="ECO:0000313" key="8">
    <source>
        <dbReference type="Proteomes" id="UP000295830"/>
    </source>
</evidence>
<protein>
    <recommendedName>
        <fullName evidence="2">High-affinity zinc uptake system protein ZnuA</fullName>
    </recommendedName>
</protein>